<dbReference type="GO" id="GO:0006412">
    <property type="term" value="P:translation"/>
    <property type="evidence" value="ECO:0007669"/>
    <property type="project" value="InterPro"/>
</dbReference>
<dbReference type="Proteomes" id="UP000515203">
    <property type="component" value="Unplaced"/>
</dbReference>
<keyword evidence="3" id="KW-0687">Ribonucleoprotein</keyword>
<dbReference type="FunFam" id="4.10.860.130:FF:000001">
    <property type="entry name" value="40S ribosomal protein S13"/>
    <property type="match status" value="1"/>
</dbReference>
<dbReference type="Gene3D" id="4.10.860.130">
    <property type="match status" value="1"/>
</dbReference>
<reference evidence="10" key="1">
    <citation type="submission" date="2025-08" db="UniProtKB">
        <authorList>
            <consortium name="RefSeq"/>
        </authorList>
    </citation>
    <scope>IDENTIFICATION</scope>
</reference>
<sequence length="123" mass="13828">MGHIHGPGKVLCRLALPYSSSVPTWLNVTSNDVKGQIYNLARKGLTPSQIGVTLRDSHSVAQVCFVIGNKILRILKSKGLVPDVSEDLCHLTKKAVAVRKHLERKRKDKYTHFLVILIERRIH</sequence>
<protein>
    <recommendedName>
        <fullName evidence="4">Small ribosomal subunit protein uS15</fullName>
    </recommendedName>
    <alternativeName>
        <fullName evidence="5">40S ribosomal protein S13</fullName>
    </alternativeName>
</protein>
<dbReference type="OrthoDB" id="623277at2759"/>
<organism evidence="9 10">
    <name type="scientific">Octodon degus</name>
    <name type="common">Degu</name>
    <name type="synonym">Sciurus degus</name>
    <dbReference type="NCBI Taxonomy" id="10160"/>
    <lineage>
        <taxon>Eukaryota</taxon>
        <taxon>Metazoa</taxon>
        <taxon>Chordata</taxon>
        <taxon>Craniata</taxon>
        <taxon>Vertebrata</taxon>
        <taxon>Euteleostomi</taxon>
        <taxon>Mammalia</taxon>
        <taxon>Eutheria</taxon>
        <taxon>Euarchontoglires</taxon>
        <taxon>Glires</taxon>
        <taxon>Rodentia</taxon>
        <taxon>Hystricomorpha</taxon>
        <taxon>Octodontidae</taxon>
        <taxon>Octodon</taxon>
    </lineage>
</organism>
<comment type="function">
    <text evidence="6">Component of the small ribosomal subunit. The ribosome is a large ribonucleoprotein complex responsible for the synthesis of proteins in the cell. Part of the small subunit (SSU) processome, first precursor of the small eukaryotic ribosomal subunit. During the assembly of the SSU processome in the nucleolus, many ribosome biogenesis factors, an RNA chaperone and ribosomal proteins associate with the nascent pre-rRNA and work in concert to generate RNA folding, modifications, rearrangements and cleavage as well as targeted degradation of pre-ribosomal RNA by the RNA exosome.</text>
</comment>
<dbReference type="SMART" id="SM01386">
    <property type="entry name" value="Ribosomal_S13_N"/>
    <property type="match status" value="1"/>
</dbReference>
<dbReference type="GeneID" id="101573364"/>
<evidence type="ECO:0000313" key="9">
    <source>
        <dbReference type="Proteomes" id="UP000515203"/>
    </source>
</evidence>
<dbReference type="Pfam" id="PF08069">
    <property type="entry name" value="Ribosomal_S13_N"/>
    <property type="match status" value="1"/>
</dbReference>
<dbReference type="PANTHER" id="PTHR11885">
    <property type="entry name" value="RIBOSOMAL PROTEIN S15P/S13E"/>
    <property type="match status" value="1"/>
</dbReference>
<comment type="similarity">
    <text evidence="1">Belongs to the universal ribosomal protein uS15 family.</text>
</comment>
<dbReference type="InterPro" id="IPR012606">
    <property type="entry name" value="Ribosomal_uS15_N"/>
</dbReference>
<evidence type="ECO:0000256" key="6">
    <source>
        <dbReference type="ARBA" id="ARBA00045441"/>
    </source>
</evidence>
<evidence type="ECO:0000256" key="1">
    <source>
        <dbReference type="ARBA" id="ARBA00008434"/>
    </source>
</evidence>
<dbReference type="RefSeq" id="XP_012370485.1">
    <property type="nucleotide sequence ID" value="XM_012515031.1"/>
</dbReference>
<dbReference type="AlphaFoldDB" id="A0A6P3VB33"/>
<dbReference type="GO" id="GO:0003735">
    <property type="term" value="F:structural constituent of ribosome"/>
    <property type="evidence" value="ECO:0007669"/>
    <property type="project" value="InterPro"/>
</dbReference>
<dbReference type="PANTHER" id="PTHR11885:SF20">
    <property type="entry name" value="SMALL RIBOSOMAL SUBUNIT PROTEIN US15"/>
    <property type="match status" value="1"/>
</dbReference>
<dbReference type="InterPro" id="IPR009068">
    <property type="entry name" value="uS15_NS1_RNA-bd_sf"/>
</dbReference>
<dbReference type="InterPro" id="IPR023029">
    <property type="entry name" value="Ribosomal_uS15_arc_euk"/>
</dbReference>
<gene>
    <name evidence="10" type="primary">LOC101573364</name>
</gene>
<dbReference type="SUPFAM" id="SSF47060">
    <property type="entry name" value="S15/NS1 RNA-binding domain"/>
    <property type="match status" value="1"/>
</dbReference>
<evidence type="ECO:0000256" key="3">
    <source>
        <dbReference type="ARBA" id="ARBA00023274"/>
    </source>
</evidence>
<evidence type="ECO:0000256" key="4">
    <source>
        <dbReference type="ARBA" id="ARBA00035165"/>
    </source>
</evidence>
<comment type="subunit">
    <text evidence="7">Component of the small ribosomal subunit. Part of the small subunit (SSU) processome, composed of more than 70 proteins and the RNA chaperone small nucleolar RNA (snoRNA) U3.</text>
</comment>
<dbReference type="GO" id="GO:0022627">
    <property type="term" value="C:cytosolic small ribosomal subunit"/>
    <property type="evidence" value="ECO:0007669"/>
    <property type="project" value="TreeGrafter"/>
</dbReference>
<evidence type="ECO:0000256" key="5">
    <source>
        <dbReference type="ARBA" id="ARBA00035470"/>
    </source>
</evidence>
<dbReference type="GO" id="GO:0070181">
    <property type="term" value="F:small ribosomal subunit rRNA binding"/>
    <property type="evidence" value="ECO:0007669"/>
    <property type="project" value="TreeGrafter"/>
</dbReference>
<evidence type="ECO:0000259" key="8">
    <source>
        <dbReference type="SMART" id="SM01386"/>
    </source>
</evidence>
<evidence type="ECO:0000256" key="2">
    <source>
        <dbReference type="ARBA" id="ARBA00022980"/>
    </source>
</evidence>
<keyword evidence="9" id="KW-1185">Reference proteome</keyword>
<feature type="domain" description="Small ribosomal subunit protein uS15 N-terminal" evidence="8">
    <location>
        <begin position="1"/>
        <end position="60"/>
    </location>
</feature>
<proteinExistence type="inferred from homology"/>
<name>A0A6P3VB33_OCTDE</name>
<evidence type="ECO:0000256" key="7">
    <source>
        <dbReference type="ARBA" id="ARBA00046547"/>
    </source>
</evidence>
<dbReference type="InParanoid" id="A0A6P3VB33"/>
<keyword evidence="2" id="KW-0689">Ribosomal protein</keyword>
<evidence type="ECO:0000313" key="10">
    <source>
        <dbReference type="RefSeq" id="XP_012370485.1"/>
    </source>
</evidence>
<dbReference type="Gene3D" id="1.10.287.10">
    <property type="entry name" value="S15/NS1, RNA-binding"/>
    <property type="match status" value="1"/>
</dbReference>
<accession>A0A6P3VB33</accession>
<dbReference type="GO" id="GO:0005730">
    <property type="term" value="C:nucleolus"/>
    <property type="evidence" value="ECO:0007669"/>
    <property type="project" value="TreeGrafter"/>
</dbReference>